<dbReference type="Pfam" id="PF13170">
    <property type="entry name" value="DUF4003"/>
    <property type="match status" value="1"/>
</dbReference>
<protein>
    <recommendedName>
        <fullName evidence="2">DUF4003 domain-containing protein</fullName>
    </recommendedName>
</protein>
<gene>
    <name evidence="1" type="ORF">SDC9_48712</name>
</gene>
<reference evidence="1" key="1">
    <citation type="submission" date="2019-08" db="EMBL/GenBank/DDBJ databases">
        <authorList>
            <person name="Kucharzyk K."/>
            <person name="Murdoch R.W."/>
            <person name="Higgins S."/>
            <person name="Loffler F."/>
        </authorList>
    </citation>
    <scope>NUCLEOTIDE SEQUENCE</scope>
</reference>
<evidence type="ECO:0000313" key="1">
    <source>
        <dbReference type="EMBL" id="MPM02463.1"/>
    </source>
</evidence>
<comment type="caution">
    <text evidence="1">The sequence shown here is derived from an EMBL/GenBank/DDBJ whole genome shotgun (WGS) entry which is preliminary data.</text>
</comment>
<evidence type="ECO:0008006" key="2">
    <source>
        <dbReference type="Google" id="ProtNLM"/>
    </source>
</evidence>
<proteinExistence type="predicted"/>
<name>A0A644WIW8_9ZZZZ</name>
<sequence length="340" mass="37522">MVDDKIELLIKNSKLLDNVKSTLGMGTFKKCNALNLTLRNRNADVEKINNCIDIIRNNSSIFSNFRGNNLLTTAVNLSIQNNPEESFNDIIIIYNKLKNHFFNNQFLVLAAQIIYNYRNINDVDLIVVNTRKAYDTMKKNHLFLTGQEDICAAALIATTSNNVEQTFIDMEECYNILKNNGFYSGNNLQALSHILSLFEGFPQEKCNKVLLLDKILRNHSVPLKSYSLPILGVAALTNIDYEKFATDLNSANNYLKKQHGFGSFSLGSTVRNMIIASLLSLEFIENSDSLTKEKLIETTNNISLNIVLIMQIAAATAASSAAIAAATAASSAAIAASSSS</sequence>
<dbReference type="InterPro" id="IPR025062">
    <property type="entry name" value="DUF4003"/>
</dbReference>
<accession>A0A644WIW8</accession>
<dbReference type="AlphaFoldDB" id="A0A644WIW8"/>
<organism evidence="1">
    <name type="scientific">bioreactor metagenome</name>
    <dbReference type="NCBI Taxonomy" id="1076179"/>
    <lineage>
        <taxon>unclassified sequences</taxon>
        <taxon>metagenomes</taxon>
        <taxon>ecological metagenomes</taxon>
    </lineage>
</organism>
<dbReference type="EMBL" id="VSSQ01000871">
    <property type="protein sequence ID" value="MPM02463.1"/>
    <property type="molecule type" value="Genomic_DNA"/>
</dbReference>